<feature type="non-terminal residue" evidence="2">
    <location>
        <position position="1"/>
    </location>
</feature>
<organism evidence="2 3">
    <name type="scientific">Gigaspora margarita</name>
    <dbReference type="NCBI Taxonomy" id="4874"/>
    <lineage>
        <taxon>Eukaryota</taxon>
        <taxon>Fungi</taxon>
        <taxon>Fungi incertae sedis</taxon>
        <taxon>Mucoromycota</taxon>
        <taxon>Glomeromycotina</taxon>
        <taxon>Glomeromycetes</taxon>
        <taxon>Diversisporales</taxon>
        <taxon>Gigasporaceae</taxon>
        <taxon>Gigaspora</taxon>
    </lineage>
</organism>
<evidence type="ECO:0000256" key="1">
    <source>
        <dbReference type="SAM" id="MobiDB-lite"/>
    </source>
</evidence>
<accession>A0ABN7XFH6</accession>
<gene>
    <name evidence="2" type="ORF">GMARGA_LOCUS42387</name>
</gene>
<feature type="region of interest" description="Disordered" evidence="1">
    <location>
        <begin position="38"/>
        <end position="85"/>
    </location>
</feature>
<sequence length="172" mass="19934">FSDSQYFVTFKRNKHNETIIDHVIDNDDMDEDLFVLEEQDGTTDSEYEPSSEMTHKRNRKNRVGGREKKSVSKRTNKGKKVESKKIPTLPELPMFEPMENLNELHKGYTTLPHEMEQGIIATTDTKITSKNFRIALVWSLIQEVLDNEINGNRRITRSQATKKNISLKSPPK</sequence>
<name>A0ABN7XFH6_GIGMA</name>
<evidence type="ECO:0000313" key="2">
    <source>
        <dbReference type="EMBL" id="CAG8853566.1"/>
    </source>
</evidence>
<feature type="compositionally biased region" description="Acidic residues" evidence="1">
    <location>
        <begin position="38"/>
        <end position="49"/>
    </location>
</feature>
<dbReference type="EMBL" id="CAJVQB010126134">
    <property type="protein sequence ID" value="CAG8853566.1"/>
    <property type="molecule type" value="Genomic_DNA"/>
</dbReference>
<evidence type="ECO:0000313" key="3">
    <source>
        <dbReference type="Proteomes" id="UP000789901"/>
    </source>
</evidence>
<dbReference type="Proteomes" id="UP000789901">
    <property type="component" value="Unassembled WGS sequence"/>
</dbReference>
<proteinExistence type="predicted"/>
<protein>
    <submittedName>
        <fullName evidence="2">42918_t:CDS:1</fullName>
    </submittedName>
</protein>
<comment type="caution">
    <text evidence="2">The sequence shown here is derived from an EMBL/GenBank/DDBJ whole genome shotgun (WGS) entry which is preliminary data.</text>
</comment>
<reference evidence="2 3" key="1">
    <citation type="submission" date="2021-06" db="EMBL/GenBank/DDBJ databases">
        <authorList>
            <person name="Kallberg Y."/>
            <person name="Tangrot J."/>
            <person name="Rosling A."/>
        </authorList>
    </citation>
    <scope>NUCLEOTIDE SEQUENCE [LARGE SCALE GENOMIC DNA]</scope>
    <source>
        <strain evidence="2 3">120-4 pot B 10/14</strain>
    </source>
</reference>
<keyword evidence="3" id="KW-1185">Reference proteome</keyword>
<feature type="non-terminal residue" evidence="2">
    <location>
        <position position="172"/>
    </location>
</feature>